<keyword evidence="4" id="KW-0004">4Fe-4S</keyword>
<evidence type="ECO:0000256" key="13">
    <source>
        <dbReference type="ARBA" id="ARBA00051661"/>
    </source>
</evidence>
<keyword evidence="8" id="KW-0819">tRNA processing</keyword>
<dbReference type="GO" id="GO:0051539">
    <property type="term" value="F:4 iron, 4 sulfur cluster binding"/>
    <property type="evidence" value="ECO:0007669"/>
    <property type="project" value="UniProtKB-KW"/>
</dbReference>
<dbReference type="PROSITE" id="PS01278">
    <property type="entry name" value="MTTASE_RADICAL"/>
    <property type="match status" value="1"/>
</dbReference>
<evidence type="ECO:0000259" key="17">
    <source>
        <dbReference type="PROSITE" id="PS51918"/>
    </source>
</evidence>
<dbReference type="NCBIfam" id="TIGR00089">
    <property type="entry name" value="MiaB/RimO family radical SAM methylthiotransferase"/>
    <property type="match status" value="1"/>
</dbReference>
<dbReference type="FunFam" id="3.80.30.20:FF:000001">
    <property type="entry name" value="tRNA-2-methylthio-N(6)-dimethylallyladenosine synthase 2"/>
    <property type="match status" value="1"/>
</dbReference>
<evidence type="ECO:0000313" key="18">
    <source>
        <dbReference type="EMBL" id="MBI3015036.1"/>
    </source>
</evidence>
<evidence type="ECO:0000313" key="19">
    <source>
        <dbReference type="Proteomes" id="UP000741360"/>
    </source>
</evidence>
<dbReference type="SMART" id="SM00729">
    <property type="entry name" value="Elp3"/>
    <property type="match status" value="1"/>
</dbReference>
<proteinExistence type="inferred from homology"/>
<evidence type="ECO:0000256" key="2">
    <source>
        <dbReference type="ARBA" id="ARBA00002399"/>
    </source>
</evidence>
<dbReference type="PROSITE" id="PS51449">
    <property type="entry name" value="MTTASE_N"/>
    <property type="match status" value="1"/>
</dbReference>
<keyword evidence="11" id="KW-0411">Iron-sulfur</keyword>
<dbReference type="EMBL" id="JACPSX010000159">
    <property type="protein sequence ID" value="MBI3015036.1"/>
    <property type="molecule type" value="Genomic_DNA"/>
</dbReference>
<dbReference type="InterPro" id="IPR023404">
    <property type="entry name" value="rSAM_horseshoe"/>
</dbReference>
<dbReference type="InterPro" id="IPR020612">
    <property type="entry name" value="Methylthiotransferase_CS"/>
</dbReference>
<dbReference type="InterPro" id="IPR013848">
    <property type="entry name" value="Methylthiotransferase_N"/>
</dbReference>
<keyword evidence="6" id="KW-0808">Transferase</keyword>
<name>A0A932GPP4_UNCTE</name>
<gene>
    <name evidence="18" type="primary">mtaB</name>
    <name evidence="18" type="ORF">HYY65_08280</name>
</gene>
<keyword evidence="5" id="KW-0963">Cytoplasm</keyword>
<keyword evidence="10" id="KW-0408">Iron</keyword>
<dbReference type="Pfam" id="PF00919">
    <property type="entry name" value="UPF0004"/>
    <property type="match status" value="1"/>
</dbReference>
<evidence type="ECO:0000256" key="12">
    <source>
        <dbReference type="ARBA" id="ARBA00031213"/>
    </source>
</evidence>
<comment type="catalytic activity">
    <reaction evidence="13">
        <text>N(6)-L-threonylcarbamoyladenosine(37) in tRNA + (sulfur carrier)-SH + AH2 + 2 S-adenosyl-L-methionine = 2-methylsulfanyl-N(6)-L-threonylcarbamoyladenosine(37) in tRNA + (sulfur carrier)-H + 5'-deoxyadenosine + L-methionine + A + S-adenosyl-L-homocysteine + 2 H(+)</text>
        <dbReference type="Rhea" id="RHEA:37075"/>
        <dbReference type="Rhea" id="RHEA-COMP:10163"/>
        <dbReference type="Rhea" id="RHEA-COMP:11092"/>
        <dbReference type="Rhea" id="RHEA-COMP:14737"/>
        <dbReference type="Rhea" id="RHEA-COMP:14739"/>
        <dbReference type="ChEBI" id="CHEBI:13193"/>
        <dbReference type="ChEBI" id="CHEBI:15378"/>
        <dbReference type="ChEBI" id="CHEBI:17319"/>
        <dbReference type="ChEBI" id="CHEBI:17499"/>
        <dbReference type="ChEBI" id="CHEBI:29917"/>
        <dbReference type="ChEBI" id="CHEBI:57844"/>
        <dbReference type="ChEBI" id="CHEBI:57856"/>
        <dbReference type="ChEBI" id="CHEBI:59789"/>
        <dbReference type="ChEBI" id="CHEBI:64428"/>
        <dbReference type="ChEBI" id="CHEBI:74418"/>
        <dbReference type="ChEBI" id="CHEBI:74420"/>
        <dbReference type="EC" id="2.8.4.5"/>
    </reaction>
</comment>
<keyword evidence="7" id="KW-0949">S-adenosyl-L-methionine</keyword>
<dbReference type="GO" id="GO:0035597">
    <property type="term" value="F:tRNA-2-methylthio-N(6)-dimethylallyladenosine(37) synthase activity"/>
    <property type="evidence" value="ECO:0007669"/>
    <property type="project" value="TreeGrafter"/>
</dbReference>
<dbReference type="PANTHER" id="PTHR43020">
    <property type="entry name" value="CDK5 REGULATORY SUBUNIT-ASSOCIATED PROTEIN 1"/>
    <property type="match status" value="1"/>
</dbReference>
<dbReference type="FunFam" id="3.40.50.12160:FF:000004">
    <property type="entry name" value="Threonylcarbamoyladenosine tRNA methylthiotransferase MtaB"/>
    <property type="match status" value="1"/>
</dbReference>
<comment type="caution">
    <text evidence="18">The sequence shown here is derived from an EMBL/GenBank/DDBJ whole genome shotgun (WGS) entry which is preliminary data.</text>
</comment>
<evidence type="ECO:0000256" key="3">
    <source>
        <dbReference type="ARBA" id="ARBA00013273"/>
    </source>
</evidence>
<evidence type="ECO:0000259" key="16">
    <source>
        <dbReference type="PROSITE" id="PS51449"/>
    </source>
</evidence>
<dbReference type="Pfam" id="PF04055">
    <property type="entry name" value="Radical_SAM"/>
    <property type="match status" value="1"/>
</dbReference>
<evidence type="ECO:0000256" key="15">
    <source>
        <dbReference type="ARBA" id="ARBA00069898"/>
    </source>
</evidence>
<evidence type="ECO:0000256" key="8">
    <source>
        <dbReference type="ARBA" id="ARBA00022694"/>
    </source>
</evidence>
<dbReference type="InterPro" id="IPR007197">
    <property type="entry name" value="rSAM"/>
</dbReference>
<evidence type="ECO:0000256" key="6">
    <source>
        <dbReference type="ARBA" id="ARBA00022679"/>
    </source>
</evidence>
<dbReference type="NCBIfam" id="TIGR01579">
    <property type="entry name" value="MiaB-like-C"/>
    <property type="match status" value="1"/>
</dbReference>
<dbReference type="Gene3D" id="3.80.30.20">
    <property type="entry name" value="tm_1862 like domain"/>
    <property type="match status" value="1"/>
</dbReference>
<dbReference type="Proteomes" id="UP000741360">
    <property type="component" value="Unassembled WGS sequence"/>
</dbReference>
<dbReference type="InterPro" id="IPR005839">
    <property type="entry name" value="Methylthiotransferase"/>
</dbReference>
<dbReference type="EC" id="2.8.4.5" evidence="3"/>
<evidence type="ECO:0000256" key="4">
    <source>
        <dbReference type="ARBA" id="ARBA00022485"/>
    </source>
</evidence>
<dbReference type="SFLD" id="SFLDG01061">
    <property type="entry name" value="methylthiotransferase"/>
    <property type="match status" value="1"/>
</dbReference>
<dbReference type="InterPro" id="IPR038135">
    <property type="entry name" value="Methylthiotransferase_N_sf"/>
</dbReference>
<dbReference type="Gene3D" id="3.40.50.12160">
    <property type="entry name" value="Methylthiotransferase, N-terminal domain"/>
    <property type="match status" value="1"/>
</dbReference>
<evidence type="ECO:0000256" key="5">
    <source>
        <dbReference type="ARBA" id="ARBA00022490"/>
    </source>
</evidence>
<dbReference type="PROSITE" id="PS51918">
    <property type="entry name" value="RADICAL_SAM"/>
    <property type="match status" value="1"/>
</dbReference>
<dbReference type="InterPro" id="IPR006467">
    <property type="entry name" value="MiaB-like_bact"/>
</dbReference>
<keyword evidence="9" id="KW-0479">Metal-binding</keyword>
<dbReference type="SFLD" id="SFLDG01082">
    <property type="entry name" value="B12-binding_domain_containing"/>
    <property type="match status" value="1"/>
</dbReference>
<dbReference type="GO" id="GO:0005829">
    <property type="term" value="C:cytosol"/>
    <property type="evidence" value="ECO:0007669"/>
    <property type="project" value="TreeGrafter"/>
</dbReference>
<dbReference type="SUPFAM" id="SSF102114">
    <property type="entry name" value="Radical SAM enzymes"/>
    <property type="match status" value="1"/>
</dbReference>
<dbReference type="SFLD" id="SFLDS00029">
    <property type="entry name" value="Radical_SAM"/>
    <property type="match status" value="1"/>
</dbReference>
<reference evidence="18" key="1">
    <citation type="submission" date="2020-07" db="EMBL/GenBank/DDBJ databases">
        <title>Huge and variable diversity of episymbiotic CPR bacteria and DPANN archaea in groundwater ecosystems.</title>
        <authorList>
            <person name="He C.Y."/>
            <person name="Keren R."/>
            <person name="Whittaker M."/>
            <person name="Farag I.F."/>
            <person name="Doudna J."/>
            <person name="Cate J.H.D."/>
            <person name="Banfield J.F."/>
        </authorList>
    </citation>
    <scope>NUCLEOTIDE SEQUENCE</scope>
    <source>
        <strain evidence="18">NC_groundwater_717_Ag_S-0.2um_59_8</strain>
    </source>
</reference>
<organism evidence="18 19">
    <name type="scientific">Tectimicrobiota bacterium</name>
    <dbReference type="NCBI Taxonomy" id="2528274"/>
    <lineage>
        <taxon>Bacteria</taxon>
        <taxon>Pseudomonadati</taxon>
        <taxon>Nitrospinota/Tectimicrobiota group</taxon>
        <taxon>Candidatus Tectimicrobiota</taxon>
    </lineage>
</organism>
<feature type="domain" description="MTTase N-terminal" evidence="16">
    <location>
        <begin position="3"/>
        <end position="115"/>
    </location>
</feature>
<comment type="similarity">
    <text evidence="14">Belongs to the methylthiotransferase family. MtaB subfamily.</text>
</comment>
<sequence length="435" mass="48602">MSGRISLYTLGCRLNQAETALIGRSFQEKGFTLVPFEEAADLCVINTCSVTESAEAKCRNLVRSLLRRSPRTFVALTGCYAQIGVEKLKQIPGLDLIAGNEFKMKIADYISSTEKLLEPVILHTRKMSTGEFTLDSIGDFTERTRANIKIQDGCNFFCSFCIIPYTRGRERSRKFEDILREAQHLADSGYKEVVLTGVNMGRYESAGKRLVDVVGALEKVEGIARIRLASVEPTTIGDELIRAMGGSEKICRHLHLPIQSGDDRILEGMRRRYSVAEYSRFVEKIAREVPGVGIGTDVITGFPGEGEEEFSSTRQTVVSLPFSYLHVFSYSPRPGTRAVTLTQKVHPNRIKERTTAMREISVRMKEQFARRHVGKVVSVLFEQREEDGWFSGLADNYMKVGVMTRQDLSNQLLPVEITDTLGVIAVGRLVSRPAA</sequence>
<dbReference type="GO" id="GO:0046872">
    <property type="term" value="F:metal ion binding"/>
    <property type="evidence" value="ECO:0007669"/>
    <property type="project" value="UniProtKB-KW"/>
</dbReference>
<evidence type="ECO:0000256" key="11">
    <source>
        <dbReference type="ARBA" id="ARBA00023014"/>
    </source>
</evidence>
<dbReference type="InterPro" id="IPR058240">
    <property type="entry name" value="rSAM_sf"/>
</dbReference>
<accession>A0A932GPP4</accession>
<protein>
    <recommendedName>
        <fullName evidence="15">Threonylcarbamoyladenosine tRNA methylthiotransferase MtaB</fullName>
        <ecNumber evidence="3">2.8.4.5</ecNumber>
    </recommendedName>
    <alternativeName>
        <fullName evidence="12">tRNA-t(6)A37 methylthiotransferase</fullName>
    </alternativeName>
</protein>
<dbReference type="CDD" id="cd01335">
    <property type="entry name" value="Radical_SAM"/>
    <property type="match status" value="1"/>
</dbReference>
<evidence type="ECO:0000256" key="10">
    <source>
        <dbReference type="ARBA" id="ARBA00023004"/>
    </source>
</evidence>
<dbReference type="GO" id="GO:0035598">
    <property type="term" value="F:tRNA (N(6)-L-threonylcarbamoyladenosine(37)-C(2))-methylthiotransferase activity"/>
    <property type="evidence" value="ECO:0007669"/>
    <property type="project" value="UniProtKB-EC"/>
</dbReference>
<feature type="domain" description="Radical SAM core" evidence="17">
    <location>
        <begin position="140"/>
        <end position="371"/>
    </location>
</feature>
<comment type="cofactor">
    <cofactor evidence="1">
        <name>[4Fe-4S] cluster</name>
        <dbReference type="ChEBI" id="CHEBI:49883"/>
    </cofactor>
</comment>
<dbReference type="AlphaFoldDB" id="A0A932GPP4"/>
<dbReference type="InterPro" id="IPR006638">
    <property type="entry name" value="Elp3/MiaA/NifB-like_rSAM"/>
</dbReference>
<evidence type="ECO:0000256" key="14">
    <source>
        <dbReference type="ARBA" id="ARBA00061574"/>
    </source>
</evidence>
<evidence type="ECO:0000256" key="9">
    <source>
        <dbReference type="ARBA" id="ARBA00022723"/>
    </source>
</evidence>
<evidence type="ECO:0000256" key="7">
    <source>
        <dbReference type="ARBA" id="ARBA00022691"/>
    </source>
</evidence>
<dbReference type="PANTHER" id="PTHR43020:SF2">
    <property type="entry name" value="MITOCHONDRIAL TRNA METHYLTHIOTRANSFERASE CDK5RAP1"/>
    <property type="match status" value="1"/>
</dbReference>
<evidence type="ECO:0000256" key="1">
    <source>
        <dbReference type="ARBA" id="ARBA00001966"/>
    </source>
</evidence>
<comment type="function">
    <text evidence="2">Catalyzes the methylthiolation of N6-threonylcarbamoyladenosine (t(6)A), leading to the formation of 2-methylthio-N6-threonylcarbamoyladenosine (ms(2)t(6)A) at position 37 in tRNAs that read codons beginning with adenine.</text>
</comment>